<protein>
    <recommendedName>
        <fullName evidence="3 5">Regulatory protein RecX</fullName>
    </recommendedName>
</protein>
<dbReference type="InterPro" id="IPR036388">
    <property type="entry name" value="WH-like_DNA-bd_sf"/>
</dbReference>
<evidence type="ECO:0000259" key="7">
    <source>
        <dbReference type="Pfam" id="PF21982"/>
    </source>
</evidence>
<dbReference type="HAMAP" id="MF_01114">
    <property type="entry name" value="RecX"/>
    <property type="match status" value="1"/>
</dbReference>
<evidence type="ECO:0000313" key="9">
    <source>
        <dbReference type="Proteomes" id="UP000199008"/>
    </source>
</evidence>
<proteinExistence type="inferred from homology"/>
<dbReference type="Pfam" id="PF21982">
    <property type="entry name" value="RecX_HTH1"/>
    <property type="match status" value="1"/>
</dbReference>
<dbReference type="Gene3D" id="1.10.10.10">
    <property type="entry name" value="Winged helix-like DNA-binding domain superfamily/Winged helix DNA-binding domain"/>
    <property type="match status" value="3"/>
</dbReference>
<comment type="subcellular location">
    <subcellularLocation>
        <location evidence="1 5">Cytoplasm</location>
    </subcellularLocation>
</comment>
<dbReference type="STRING" id="576118.SAMN05216216_12032"/>
<comment type="function">
    <text evidence="5">Modulates RecA activity.</text>
</comment>
<keyword evidence="9" id="KW-1185">Reference proteome</keyword>
<evidence type="ECO:0000256" key="4">
    <source>
        <dbReference type="ARBA" id="ARBA00022490"/>
    </source>
</evidence>
<comment type="similarity">
    <text evidence="2 5">Belongs to the RecX family.</text>
</comment>
<dbReference type="Pfam" id="PF21981">
    <property type="entry name" value="RecX_HTH3"/>
    <property type="match status" value="1"/>
</dbReference>
<dbReference type="Proteomes" id="UP000199008">
    <property type="component" value="Unassembled WGS sequence"/>
</dbReference>
<dbReference type="GO" id="GO:0006282">
    <property type="term" value="P:regulation of DNA repair"/>
    <property type="evidence" value="ECO:0007669"/>
    <property type="project" value="UniProtKB-UniRule"/>
</dbReference>
<keyword evidence="4 5" id="KW-0963">Cytoplasm</keyword>
<gene>
    <name evidence="5" type="primary">recX</name>
    <name evidence="8" type="ORF">SAMN05216216_12032</name>
</gene>
<organism evidence="8 9">
    <name type="scientific">Lacicoccus qingdaonensis</name>
    <dbReference type="NCBI Taxonomy" id="576118"/>
    <lineage>
        <taxon>Bacteria</taxon>
        <taxon>Bacillati</taxon>
        <taxon>Bacillota</taxon>
        <taxon>Bacilli</taxon>
        <taxon>Bacillales</taxon>
        <taxon>Salinicoccaceae</taxon>
        <taxon>Lacicoccus</taxon>
    </lineage>
</organism>
<feature type="domain" description="RecX third three-helical" evidence="6">
    <location>
        <begin position="216"/>
        <end position="251"/>
    </location>
</feature>
<name>A0A1G9H3M3_9BACL</name>
<feature type="domain" description="RecX first three-helical" evidence="7">
    <location>
        <begin position="62"/>
        <end position="100"/>
    </location>
</feature>
<dbReference type="InterPro" id="IPR053926">
    <property type="entry name" value="RecX_HTH_1st"/>
</dbReference>
<evidence type="ECO:0000256" key="5">
    <source>
        <dbReference type="HAMAP-Rule" id="MF_01114"/>
    </source>
</evidence>
<dbReference type="InterPro" id="IPR003783">
    <property type="entry name" value="Regulatory_RecX"/>
</dbReference>
<dbReference type="InterPro" id="IPR053925">
    <property type="entry name" value="RecX_HTH_3rd"/>
</dbReference>
<dbReference type="PANTHER" id="PTHR33602">
    <property type="entry name" value="REGULATORY PROTEIN RECX FAMILY PROTEIN"/>
    <property type="match status" value="1"/>
</dbReference>
<dbReference type="EMBL" id="FNFY01000020">
    <property type="protein sequence ID" value="SDL07548.1"/>
    <property type="molecule type" value="Genomic_DNA"/>
</dbReference>
<dbReference type="AlphaFoldDB" id="A0A1G9H3M3"/>
<dbReference type="GO" id="GO:0005737">
    <property type="term" value="C:cytoplasm"/>
    <property type="evidence" value="ECO:0007669"/>
    <property type="project" value="UniProtKB-SubCell"/>
</dbReference>
<evidence type="ECO:0000256" key="1">
    <source>
        <dbReference type="ARBA" id="ARBA00004496"/>
    </source>
</evidence>
<evidence type="ECO:0000256" key="3">
    <source>
        <dbReference type="ARBA" id="ARBA00018111"/>
    </source>
</evidence>
<dbReference type="PANTHER" id="PTHR33602:SF1">
    <property type="entry name" value="REGULATORY PROTEIN RECX FAMILY PROTEIN"/>
    <property type="match status" value="1"/>
</dbReference>
<evidence type="ECO:0000313" key="8">
    <source>
        <dbReference type="EMBL" id="SDL07548.1"/>
    </source>
</evidence>
<evidence type="ECO:0000256" key="2">
    <source>
        <dbReference type="ARBA" id="ARBA00009695"/>
    </source>
</evidence>
<dbReference type="RefSeq" id="WP_245696747.1">
    <property type="nucleotide sequence ID" value="NZ_FNFY01000020.1"/>
</dbReference>
<evidence type="ECO:0000259" key="6">
    <source>
        <dbReference type="Pfam" id="PF21981"/>
    </source>
</evidence>
<reference evidence="9" key="1">
    <citation type="submission" date="2016-10" db="EMBL/GenBank/DDBJ databases">
        <authorList>
            <person name="Varghese N."/>
            <person name="Submissions S."/>
        </authorList>
    </citation>
    <scope>NUCLEOTIDE SEQUENCE [LARGE SCALE GENOMIC DNA]</scope>
    <source>
        <strain evidence="9">CGMCC 1.8895</strain>
    </source>
</reference>
<sequence length="267" mass="32173">MDLINIDKVKRRKNGLYDVDFSNGDKMTVHEESLVRHRLISDRQMTEDELKEIFEAVQYDHAYVAALKYISYKLRSMNEIKKYLSEEYESYVVNDVIERLVNENYVNDEMYSEALKNTMLNTSDKGPKLLEMELKKHSINEDIIMRKCGEFNDLIDSERMNKIKNKEFKKYKGSKRQFSMKLQEKLMTKGYYKEHFEMIDFDDDFDETPYFERDFEKTFRRYKSKYTGFDLEQRMTAAMHRKGYGYDLIQKKMGEMKDETTAFDDET</sequence>
<accession>A0A1G9H3M3</accession>